<accession>A0ACB7P8U8</accession>
<evidence type="ECO:0000313" key="1">
    <source>
        <dbReference type="EMBL" id="KAH6632488.1"/>
    </source>
</evidence>
<reference evidence="1 2" key="1">
    <citation type="journal article" date="2021" name="Nat. Commun.">
        <title>Genetic determinants of endophytism in the Arabidopsis root mycobiome.</title>
        <authorList>
            <person name="Mesny F."/>
            <person name="Miyauchi S."/>
            <person name="Thiergart T."/>
            <person name="Pickel B."/>
            <person name="Atanasova L."/>
            <person name="Karlsson M."/>
            <person name="Huettel B."/>
            <person name="Barry K.W."/>
            <person name="Haridas S."/>
            <person name="Chen C."/>
            <person name="Bauer D."/>
            <person name="Andreopoulos W."/>
            <person name="Pangilinan J."/>
            <person name="LaButti K."/>
            <person name="Riley R."/>
            <person name="Lipzen A."/>
            <person name="Clum A."/>
            <person name="Drula E."/>
            <person name="Henrissat B."/>
            <person name="Kohler A."/>
            <person name="Grigoriev I.V."/>
            <person name="Martin F.M."/>
            <person name="Hacquard S."/>
        </authorList>
    </citation>
    <scope>NUCLEOTIDE SEQUENCE [LARGE SCALE GENOMIC DNA]</scope>
    <source>
        <strain evidence="1 2">MPI-SDFR-AT-0079</strain>
    </source>
</reference>
<comment type="caution">
    <text evidence="1">The sequence shown here is derived from an EMBL/GenBank/DDBJ whole genome shotgun (WGS) entry which is preliminary data.</text>
</comment>
<gene>
    <name evidence="1" type="ORF">F5144DRAFT_574197</name>
</gene>
<proteinExistence type="predicted"/>
<sequence>MRNESPRHGDMITSSSTSQSASIPPAHTASCILQTSPAFNMKYLTAITGLFAAGAIGTAIPAARSDGYRLNLTLVTEGKHQYWLLTDENLPAGLPAAPGALASRSPNQGLQARDNPECSGSHQAGTGDCYNLLSALSNDLNEIPESPRNIRYTNCYISWSKVAHGVRAELYSTGVDIYNTCNSNGKVSGLKRNVNIQGTTLTECLSDRPNGCS</sequence>
<protein>
    <submittedName>
        <fullName evidence="1">Uncharacterized protein</fullName>
    </submittedName>
</protein>
<dbReference type="Proteomes" id="UP000724584">
    <property type="component" value="Unassembled WGS sequence"/>
</dbReference>
<organism evidence="1 2">
    <name type="scientific">Chaetomium tenue</name>
    <dbReference type="NCBI Taxonomy" id="1854479"/>
    <lineage>
        <taxon>Eukaryota</taxon>
        <taxon>Fungi</taxon>
        <taxon>Dikarya</taxon>
        <taxon>Ascomycota</taxon>
        <taxon>Pezizomycotina</taxon>
        <taxon>Sordariomycetes</taxon>
        <taxon>Sordariomycetidae</taxon>
        <taxon>Sordariales</taxon>
        <taxon>Chaetomiaceae</taxon>
        <taxon>Chaetomium</taxon>
    </lineage>
</organism>
<evidence type="ECO:0000313" key="2">
    <source>
        <dbReference type="Proteomes" id="UP000724584"/>
    </source>
</evidence>
<keyword evidence="2" id="KW-1185">Reference proteome</keyword>
<name>A0ACB7P8U8_9PEZI</name>
<dbReference type="EMBL" id="JAGIZQ010000004">
    <property type="protein sequence ID" value="KAH6632488.1"/>
    <property type="molecule type" value="Genomic_DNA"/>
</dbReference>